<feature type="domain" description="HTH tetR-type" evidence="3">
    <location>
        <begin position="237"/>
        <end position="297"/>
    </location>
</feature>
<reference evidence="4 5" key="1">
    <citation type="submission" date="2019-11" db="EMBL/GenBank/DDBJ databases">
        <title>Complete genome sequence of Corynebacterium kalinowskii 1959, a novel Corynebacterium species isolated from soil of a small paddock in Vilsendorf, Germany.</title>
        <authorList>
            <person name="Schaffert L."/>
            <person name="Ruwe M."/>
            <person name="Milse J."/>
            <person name="Hanuschka K."/>
            <person name="Ortseifen V."/>
            <person name="Droste J."/>
            <person name="Brandt D."/>
            <person name="Schlueter L."/>
            <person name="Kutter Y."/>
            <person name="Vinke S."/>
            <person name="Viehoefer P."/>
            <person name="Jacob L."/>
            <person name="Luebke N.-C."/>
            <person name="Schulte-Berndt E."/>
            <person name="Hain C."/>
            <person name="Linder M."/>
            <person name="Schmidt P."/>
            <person name="Wollenschlaeger L."/>
            <person name="Luttermann T."/>
            <person name="Thieme E."/>
            <person name="Hassa J."/>
            <person name="Haak M."/>
            <person name="Wittchen M."/>
            <person name="Mentz A."/>
            <person name="Persicke M."/>
            <person name="Busche T."/>
            <person name="Ruckert C."/>
        </authorList>
    </citation>
    <scope>NUCLEOTIDE SEQUENCE [LARGE SCALE GENOMIC DNA]</scope>
    <source>
        <strain evidence="4 5">2039</strain>
    </source>
</reference>
<dbReference type="Proteomes" id="UP000424462">
    <property type="component" value="Chromosome"/>
</dbReference>
<dbReference type="PRINTS" id="PR00455">
    <property type="entry name" value="HTHTETR"/>
</dbReference>
<keyword evidence="1 2" id="KW-0238">DNA-binding</keyword>
<dbReference type="EMBL" id="CP046455">
    <property type="protein sequence ID" value="QGU08225.1"/>
    <property type="molecule type" value="Genomic_DNA"/>
</dbReference>
<proteinExistence type="predicted"/>
<evidence type="ECO:0000259" key="3">
    <source>
        <dbReference type="PROSITE" id="PS50977"/>
    </source>
</evidence>
<dbReference type="RefSeq" id="WP_197088352.1">
    <property type="nucleotide sequence ID" value="NZ_CP046455.1"/>
</dbReference>
<dbReference type="PANTHER" id="PTHR30055">
    <property type="entry name" value="HTH-TYPE TRANSCRIPTIONAL REGULATOR RUTR"/>
    <property type="match status" value="1"/>
</dbReference>
<keyword evidence="5" id="KW-1185">Reference proteome</keyword>
<dbReference type="AlphaFoldDB" id="A0A6B8WAB6"/>
<sequence length="435" mass="48711">MSRSNRNARGEASRRKILEITSELVGRYGYDSTTISRIVKETGLPASSIYWMFKNKDELITTALEGTYTAAPAAETGGSPRWHGFQSDQPLVDQLLSELIPALRTTPSEAPLRVGIMLALEGAASDSQVQIPFRRRREAAQARIEKWWQQALREQAPSAHPDKAARLALLTMAFLDGHYVSDLETDDRVVEKRALLLSNILWGSFWHDTSTCLHCNNPGIPPEPGKVPLETEPGERDSTSEALLKSTRYLMAQRGYEGATVARICAHSGVKRSSLYWRYKDKDALVKAAVADPYLKLLRSHEWLRGESSAWIEILATELDSFTYRIRENPDLVKAGLLLALQHWDSPESAGAAVTQGVHQIEKEIALFLDQQQGVEAGRGEYLAWMFMRLQEGMMLDFVLWNQGLSLNNSTCLHSTLSFVLPQWEEQLRGIASAC</sequence>
<name>A0A6B8WAB6_9CORY</name>
<evidence type="ECO:0000313" key="5">
    <source>
        <dbReference type="Proteomes" id="UP000424462"/>
    </source>
</evidence>
<organism evidence="4 5">
    <name type="scientific">Corynebacterium occultum</name>
    <dbReference type="NCBI Taxonomy" id="2675219"/>
    <lineage>
        <taxon>Bacteria</taxon>
        <taxon>Bacillati</taxon>
        <taxon>Actinomycetota</taxon>
        <taxon>Actinomycetes</taxon>
        <taxon>Mycobacteriales</taxon>
        <taxon>Corynebacteriaceae</taxon>
        <taxon>Corynebacterium</taxon>
    </lineage>
</organism>
<dbReference type="KEGG" id="cok:COCCU_11620"/>
<protein>
    <submittedName>
        <fullName evidence="4">DNA-binding transcriptional repressor AcrR</fullName>
    </submittedName>
</protein>
<dbReference type="SUPFAM" id="SSF46689">
    <property type="entry name" value="Homeodomain-like"/>
    <property type="match status" value="2"/>
</dbReference>
<evidence type="ECO:0000313" key="4">
    <source>
        <dbReference type="EMBL" id="QGU08225.1"/>
    </source>
</evidence>
<evidence type="ECO:0000256" key="2">
    <source>
        <dbReference type="PROSITE-ProRule" id="PRU00335"/>
    </source>
</evidence>
<feature type="DNA-binding region" description="H-T-H motif" evidence="2">
    <location>
        <begin position="260"/>
        <end position="279"/>
    </location>
</feature>
<dbReference type="Pfam" id="PF00440">
    <property type="entry name" value="TetR_N"/>
    <property type="match status" value="2"/>
</dbReference>
<evidence type="ECO:0000256" key="1">
    <source>
        <dbReference type="ARBA" id="ARBA00023125"/>
    </source>
</evidence>
<accession>A0A6B8WAB6</accession>
<feature type="domain" description="HTH tetR-type" evidence="3">
    <location>
        <begin position="11"/>
        <end position="71"/>
    </location>
</feature>
<gene>
    <name evidence="4" type="ORF">COCCU_11620</name>
</gene>
<dbReference type="PANTHER" id="PTHR30055:SF209">
    <property type="entry name" value="POSSIBLE TRANSCRIPTIONAL REGULATORY PROTEIN (PROBABLY TETR-FAMILY)"/>
    <property type="match status" value="1"/>
</dbReference>
<feature type="DNA-binding region" description="H-T-H motif" evidence="2">
    <location>
        <begin position="34"/>
        <end position="53"/>
    </location>
</feature>
<dbReference type="Gene3D" id="1.10.357.10">
    <property type="entry name" value="Tetracycline Repressor, domain 2"/>
    <property type="match status" value="2"/>
</dbReference>
<dbReference type="InterPro" id="IPR001647">
    <property type="entry name" value="HTH_TetR"/>
</dbReference>
<dbReference type="GO" id="GO:0003700">
    <property type="term" value="F:DNA-binding transcription factor activity"/>
    <property type="evidence" value="ECO:0007669"/>
    <property type="project" value="TreeGrafter"/>
</dbReference>
<dbReference type="InterPro" id="IPR009057">
    <property type="entry name" value="Homeodomain-like_sf"/>
</dbReference>
<dbReference type="InterPro" id="IPR050109">
    <property type="entry name" value="HTH-type_TetR-like_transc_reg"/>
</dbReference>
<dbReference type="PROSITE" id="PS50977">
    <property type="entry name" value="HTH_TETR_2"/>
    <property type="match status" value="2"/>
</dbReference>
<dbReference type="GO" id="GO:0000976">
    <property type="term" value="F:transcription cis-regulatory region binding"/>
    <property type="evidence" value="ECO:0007669"/>
    <property type="project" value="TreeGrafter"/>
</dbReference>